<protein>
    <submittedName>
        <fullName evidence="1">Uncharacterized protein</fullName>
    </submittedName>
</protein>
<dbReference type="InterPro" id="IPR043502">
    <property type="entry name" value="DNA/RNA_pol_sf"/>
</dbReference>
<name>A0A9Q3P529_9BASI</name>
<accession>A0A9Q3P529</accession>
<sequence>MPYELVSGLKPSLLPLQNFIAKSFIYDPLFRKDLTAWEIVGYNIGITLDSKGWAFWKPEKNFITWSVLVKLDELSFYNTLPITTTKKEAGGFLGLCAYVRIFIKDFSQVAAPLRRFTRKDVLLKSDEKCEADFIKLRKIVEE</sequence>
<evidence type="ECO:0000313" key="2">
    <source>
        <dbReference type="Proteomes" id="UP000765509"/>
    </source>
</evidence>
<dbReference type="AlphaFoldDB" id="A0A9Q3P529"/>
<gene>
    <name evidence="1" type="ORF">O181_088422</name>
</gene>
<dbReference type="InterPro" id="IPR043128">
    <property type="entry name" value="Rev_trsase/Diguanyl_cyclase"/>
</dbReference>
<reference evidence="1" key="1">
    <citation type="submission" date="2021-03" db="EMBL/GenBank/DDBJ databases">
        <title>Draft genome sequence of rust myrtle Austropuccinia psidii MF-1, a brazilian biotype.</title>
        <authorList>
            <person name="Quecine M.C."/>
            <person name="Pachon D.M.R."/>
            <person name="Bonatelli M.L."/>
            <person name="Correr F.H."/>
            <person name="Franceschini L.M."/>
            <person name="Leite T.F."/>
            <person name="Margarido G.R.A."/>
            <person name="Almeida C.A."/>
            <person name="Ferrarezi J.A."/>
            <person name="Labate C.A."/>
        </authorList>
    </citation>
    <scope>NUCLEOTIDE SEQUENCE</scope>
    <source>
        <strain evidence="1">MF-1</strain>
    </source>
</reference>
<dbReference type="EMBL" id="AVOT02053954">
    <property type="protein sequence ID" value="MBW0548707.1"/>
    <property type="molecule type" value="Genomic_DNA"/>
</dbReference>
<keyword evidence="2" id="KW-1185">Reference proteome</keyword>
<dbReference type="Gene3D" id="3.30.70.270">
    <property type="match status" value="1"/>
</dbReference>
<organism evidence="1 2">
    <name type="scientific">Austropuccinia psidii MF-1</name>
    <dbReference type="NCBI Taxonomy" id="1389203"/>
    <lineage>
        <taxon>Eukaryota</taxon>
        <taxon>Fungi</taxon>
        <taxon>Dikarya</taxon>
        <taxon>Basidiomycota</taxon>
        <taxon>Pucciniomycotina</taxon>
        <taxon>Pucciniomycetes</taxon>
        <taxon>Pucciniales</taxon>
        <taxon>Sphaerophragmiaceae</taxon>
        <taxon>Austropuccinia</taxon>
    </lineage>
</organism>
<evidence type="ECO:0000313" key="1">
    <source>
        <dbReference type="EMBL" id="MBW0548707.1"/>
    </source>
</evidence>
<dbReference type="SUPFAM" id="SSF56672">
    <property type="entry name" value="DNA/RNA polymerases"/>
    <property type="match status" value="1"/>
</dbReference>
<comment type="caution">
    <text evidence="1">The sequence shown here is derived from an EMBL/GenBank/DDBJ whole genome shotgun (WGS) entry which is preliminary data.</text>
</comment>
<proteinExistence type="predicted"/>
<dbReference type="Proteomes" id="UP000765509">
    <property type="component" value="Unassembled WGS sequence"/>
</dbReference>